<reference evidence="1 2" key="1">
    <citation type="submission" date="2023-08" db="EMBL/GenBank/DDBJ databases">
        <title>Black Yeasts Isolated from many extreme environments.</title>
        <authorList>
            <person name="Coleine C."/>
            <person name="Stajich J.E."/>
            <person name="Selbmann L."/>
        </authorList>
    </citation>
    <scope>NUCLEOTIDE SEQUENCE [LARGE SCALE GENOMIC DNA]</scope>
    <source>
        <strain evidence="1 2">CCFEE 5386</strain>
    </source>
</reference>
<accession>A0ABR0L810</accession>
<keyword evidence="2" id="KW-1185">Reference proteome</keyword>
<gene>
    <name evidence="1" type="ORF">LTR32_003270</name>
</gene>
<name>A0ABR0L810_9PEZI</name>
<dbReference type="Proteomes" id="UP001308179">
    <property type="component" value="Unassembled WGS sequence"/>
</dbReference>
<proteinExistence type="predicted"/>
<sequence length="156" mass="17659">MAEAEEMDRRTLEGMEKVLGKEHPNTLTNVSNLALMLQDQGQANVSRLQTDLVNHWSQSYPAAFLGLELPQAGYNLPSRVRYVFEHAYLLRQATMIYSRTSMFAAQRSMDVANQGDVHADTEQRCIGIFTLTSSYTDAELMMEPRPKGSRMIINVE</sequence>
<dbReference type="Pfam" id="PF13374">
    <property type="entry name" value="TPR_10"/>
    <property type="match status" value="1"/>
</dbReference>
<dbReference type="EMBL" id="JAVRRR010000190">
    <property type="protein sequence ID" value="KAK5144887.1"/>
    <property type="molecule type" value="Genomic_DNA"/>
</dbReference>
<evidence type="ECO:0000313" key="1">
    <source>
        <dbReference type="EMBL" id="KAK5144887.1"/>
    </source>
</evidence>
<dbReference type="Gene3D" id="1.25.40.10">
    <property type="entry name" value="Tetratricopeptide repeat domain"/>
    <property type="match status" value="1"/>
</dbReference>
<comment type="caution">
    <text evidence="1">The sequence shown here is derived from an EMBL/GenBank/DDBJ whole genome shotgun (WGS) entry which is preliminary data.</text>
</comment>
<evidence type="ECO:0000313" key="2">
    <source>
        <dbReference type="Proteomes" id="UP001308179"/>
    </source>
</evidence>
<dbReference type="InterPro" id="IPR011990">
    <property type="entry name" value="TPR-like_helical_dom_sf"/>
</dbReference>
<protein>
    <submittedName>
        <fullName evidence="1">Uncharacterized protein</fullName>
    </submittedName>
</protein>
<organism evidence="1 2">
    <name type="scientific">Rachicladosporium monterosium</name>
    <dbReference type="NCBI Taxonomy" id="1507873"/>
    <lineage>
        <taxon>Eukaryota</taxon>
        <taxon>Fungi</taxon>
        <taxon>Dikarya</taxon>
        <taxon>Ascomycota</taxon>
        <taxon>Pezizomycotina</taxon>
        <taxon>Dothideomycetes</taxon>
        <taxon>Dothideomycetidae</taxon>
        <taxon>Cladosporiales</taxon>
        <taxon>Cladosporiaceae</taxon>
        <taxon>Rachicladosporium</taxon>
    </lineage>
</organism>